<gene>
    <name evidence="2" type="ORF">METZ01_LOCUS280130</name>
</gene>
<organism evidence="2">
    <name type="scientific">marine metagenome</name>
    <dbReference type="NCBI Taxonomy" id="408172"/>
    <lineage>
        <taxon>unclassified sequences</taxon>
        <taxon>metagenomes</taxon>
        <taxon>ecological metagenomes</taxon>
    </lineage>
</organism>
<sequence length="143" mass="16173">MTEELSEYTFEEIKIGLKKEFSVKITEELVNDFAKISGDFNPLHMDKEYASTTSFEKRVVHGMLLASFFSRIDGMYLPGKHALYFSQTLKFVNPCFLDDLVTVQGEVIDKITAAKIITVKTQIINESGQVLVKGKSNVLVRND</sequence>
<dbReference type="InterPro" id="IPR002539">
    <property type="entry name" value="MaoC-like_dom"/>
</dbReference>
<accession>A0A382KSG8</accession>
<dbReference type="InterPro" id="IPR029069">
    <property type="entry name" value="HotDog_dom_sf"/>
</dbReference>
<evidence type="ECO:0000313" key="2">
    <source>
        <dbReference type="EMBL" id="SVC27276.1"/>
    </source>
</evidence>
<dbReference type="GO" id="GO:0006633">
    <property type="term" value="P:fatty acid biosynthetic process"/>
    <property type="evidence" value="ECO:0007669"/>
    <property type="project" value="TreeGrafter"/>
</dbReference>
<dbReference type="CDD" id="cd03449">
    <property type="entry name" value="R_hydratase"/>
    <property type="match status" value="1"/>
</dbReference>
<dbReference type="PANTHER" id="PTHR43437">
    <property type="entry name" value="HYDROXYACYL-THIOESTER DEHYDRATASE TYPE 2, MITOCHONDRIAL-RELATED"/>
    <property type="match status" value="1"/>
</dbReference>
<feature type="domain" description="MaoC-like" evidence="1">
    <location>
        <begin position="16"/>
        <end position="124"/>
    </location>
</feature>
<dbReference type="PANTHER" id="PTHR43437:SF3">
    <property type="entry name" value="HYDROXYACYL-THIOESTER DEHYDRATASE TYPE 2, MITOCHONDRIAL"/>
    <property type="match status" value="1"/>
</dbReference>
<dbReference type="AlphaFoldDB" id="A0A382KSG8"/>
<dbReference type="GO" id="GO:0019171">
    <property type="term" value="F:(3R)-hydroxyacyl-[acyl-carrier-protein] dehydratase activity"/>
    <property type="evidence" value="ECO:0007669"/>
    <property type="project" value="TreeGrafter"/>
</dbReference>
<dbReference type="Pfam" id="PF01575">
    <property type="entry name" value="MaoC_dehydratas"/>
    <property type="match status" value="1"/>
</dbReference>
<name>A0A382KSG8_9ZZZZ</name>
<reference evidence="2" key="1">
    <citation type="submission" date="2018-05" db="EMBL/GenBank/DDBJ databases">
        <authorList>
            <person name="Lanie J.A."/>
            <person name="Ng W.-L."/>
            <person name="Kazmierczak K.M."/>
            <person name="Andrzejewski T.M."/>
            <person name="Davidsen T.M."/>
            <person name="Wayne K.J."/>
            <person name="Tettelin H."/>
            <person name="Glass J.I."/>
            <person name="Rusch D."/>
            <person name="Podicherti R."/>
            <person name="Tsui H.-C.T."/>
            <person name="Winkler M.E."/>
        </authorList>
    </citation>
    <scope>NUCLEOTIDE SEQUENCE</scope>
</reference>
<protein>
    <recommendedName>
        <fullName evidence="1">MaoC-like domain-containing protein</fullName>
    </recommendedName>
</protein>
<dbReference type="EMBL" id="UINC01082476">
    <property type="protein sequence ID" value="SVC27276.1"/>
    <property type="molecule type" value="Genomic_DNA"/>
</dbReference>
<dbReference type="Gene3D" id="3.10.129.10">
    <property type="entry name" value="Hotdog Thioesterase"/>
    <property type="match status" value="1"/>
</dbReference>
<proteinExistence type="predicted"/>
<evidence type="ECO:0000259" key="1">
    <source>
        <dbReference type="Pfam" id="PF01575"/>
    </source>
</evidence>
<dbReference type="SUPFAM" id="SSF54637">
    <property type="entry name" value="Thioesterase/thiol ester dehydrase-isomerase"/>
    <property type="match status" value="1"/>
</dbReference>
<dbReference type="InterPro" id="IPR050965">
    <property type="entry name" value="UPF0336/Enoyl-CoA_hydratase"/>
</dbReference>